<dbReference type="InterPro" id="IPR011453">
    <property type="entry name" value="DUF1559"/>
</dbReference>
<dbReference type="PANTHER" id="PTHR30093:SF2">
    <property type="entry name" value="TYPE II SECRETION SYSTEM PROTEIN H"/>
    <property type="match status" value="1"/>
</dbReference>
<organism evidence="4 5">
    <name type="scientific">Fimbriiglobus ruber</name>
    <dbReference type="NCBI Taxonomy" id="1908690"/>
    <lineage>
        <taxon>Bacteria</taxon>
        <taxon>Pseudomonadati</taxon>
        <taxon>Planctomycetota</taxon>
        <taxon>Planctomycetia</taxon>
        <taxon>Gemmatales</taxon>
        <taxon>Gemmataceae</taxon>
        <taxon>Fimbriiglobus</taxon>
    </lineage>
</organism>
<accession>A0A225E7F2</accession>
<proteinExistence type="predicted"/>
<evidence type="ECO:0000259" key="3">
    <source>
        <dbReference type="Pfam" id="PF07596"/>
    </source>
</evidence>
<dbReference type="NCBIfam" id="TIGR02532">
    <property type="entry name" value="IV_pilin_GFxxxE"/>
    <property type="match status" value="1"/>
</dbReference>
<name>A0A225E7F2_9BACT</name>
<comment type="caution">
    <text evidence="4">The sequence shown here is derived from an EMBL/GenBank/DDBJ whole genome shotgun (WGS) entry which is preliminary data.</text>
</comment>
<feature type="region of interest" description="Disordered" evidence="1">
    <location>
        <begin position="262"/>
        <end position="328"/>
    </location>
</feature>
<keyword evidence="5" id="KW-1185">Reference proteome</keyword>
<dbReference type="Pfam" id="PF07596">
    <property type="entry name" value="SBP_bac_10"/>
    <property type="match status" value="1"/>
</dbReference>
<evidence type="ECO:0000256" key="1">
    <source>
        <dbReference type="SAM" id="MobiDB-lite"/>
    </source>
</evidence>
<keyword evidence="2" id="KW-0812">Transmembrane</keyword>
<keyword evidence="2" id="KW-0472">Membrane</keyword>
<dbReference type="InterPro" id="IPR012902">
    <property type="entry name" value="N_methyl_site"/>
</dbReference>
<sequence length="328" mass="35554">MHPLTWNTPPRFVRPGNRYAPRQHAGSVNGCAESWRSNGARSRTVSEGEISMRRSTRPGLTLVECLVVIALIAIVIGLLLPATRRVREADPRSKCANNLKQLIVAIHEFESTSGSDKPSGSNYSSVQVFPPGCFGPGSTPEERLSWMVALLPYLDQGNLYRQIDLQKGYQADFPAARTKIRMLLCPTSDEASQLDGVSNYIAMSGIGYGAAAQPEGTPGNGFMGYDRPTRLTTIKDGTSNTIALMETRSSLGPWARAVRRTCAGSTPPTCRSTATSGRSPATPAERKPRWPTAPFGSSAPSSNQPSWRPPSPSTGESRSTWTEYHIET</sequence>
<dbReference type="AlphaFoldDB" id="A0A225E7F2"/>
<keyword evidence="2" id="KW-1133">Transmembrane helix</keyword>
<evidence type="ECO:0000313" key="4">
    <source>
        <dbReference type="EMBL" id="OWK45439.1"/>
    </source>
</evidence>
<dbReference type="Proteomes" id="UP000214646">
    <property type="component" value="Unassembled WGS sequence"/>
</dbReference>
<dbReference type="PANTHER" id="PTHR30093">
    <property type="entry name" value="GENERAL SECRETION PATHWAY PROTEIN G"/>
    <property type="match status" value="1"/>
</dbReference>
<protein>
    <recommendedName>
        <fullName evidence="3">DUF1559 domain-containing protein</fullName>
    </recommendedName>
</protein>
<gene>
    <name evidence="4" type="ORF">FRUB_01770</name>
</gene>
<feature type="compositionally biased region" description="Polar residues" evidence="1">
    <location>
        <begin position="313"/>
        <end position="322"/>
    </location>
</feature>
<feature type="transmembrane region" description="Helical" evidence="2">
    <location>
        <begin position="60"/>
        <end position="80"/>
    </location>
</feature>
<dbReference type="Gene3D" id="3.30.700.10">
    <property type="entry name" value="Glycoprotein, Type 4 Pilin"/>
    <property type="match status" value="1"/>
</dbReference>
<dbReference type="SUPFAM" id="SSF54523">
    <property type="entry name" value="Pili subunits"/>
    <property type="match status" value="1"/>
</dbReference>
<dbReference type="EMBL" id="NIDE01000002">
    <property type="protein sequence ID" value="OWK45439.1"/>
    <property type="molecule type" value="Genomic_DNA"/>
</dbReference>
<dbReference type="InterPro" id="IPR045584">
    <property type="entry name" value="Pilin-like"/>
</dbReference>
<reference evidence="5" key="1">
    <citation type="submission" date="2017-06" db="EMBL/GenBank/DDBJ databases">
        <title>Genome analysis of Fimbriiglobus ruber SP5, the first member of the order Planctomycetales with confirmed chitinolytic capability.</title>
        <authorList>
            <person name="Ravin N.V."/>
            <person name="Rakitin A.L."/>
            <person name="Ivanova A.A."/>
            <person name="Beletsky A.V."/>
            <person name="Kulichevskaya I.S."/>
            <person name="Mardanov A.V."/>
            <person name="Dedysh S.N."/>
        </authorList>
    </citation>
    <scope>NUCLEOTIDE SEQUENCE [LARGE SCALE GENOMIC DNA]</scope>
    <source>
        <strain evidence="5">SP5</strain>
    </source>
</reference>
<evidence type="ECO:0000313" key="5">
    <source>
        <dbReference type="Proteomes" id="UP000214646"/>
    </source>
</evidence>
<feature type="domain" description="DUF1559" evidence="3">
    <location>
        <begin position="85"/>
        <end position="257"/>
    </location>
</feature>
<evidence type="ECO:0000256" key="2">
    <source>
        <dbReference type="SAM" id="Phobius"/>
    </source>
</evidence>
<feature type="compositionally biased region" description="Polar residues" evidence="1">
    <location>
        <begin position="263"/>
        <end position="279"/>
    </location>
</feature>
<dbReference type="Pfam" id="PF07963">
    <property type="entry name" value="N_methyl"/>
    <property type="match status" value="1"/>
</dbReference>